<evidence type="ECO:0000256" key="1">
    <source>
        <dbReference type="SAM" id="Phobius"/>
    </source>
</evidence>
<proteinExistence type="predicted"/>
<accession>A0ABU2EP22</accession>
<feature type="transmembrane region" description="Helical" evidence="1">
    <location>
        <begin position="42"/>
        <end position="72"/>
    </location>
</feature>
<comment type="caution">
    <text evidence="2">The sequence shown here is derived from an EMBL/GenBank/DDBJ whole genome shotgun (WGS) entry which is preliminary data.</text>
</comment>
<keyword evidence="1" id="KW-0812">Transmembrane</keyword>
<dbReference type="EMBL" id="JAVLSJ010000007">
    <property type="protein sequence ID" value="MDR9849605.1"/>
    <property type="molecule type" value="Genomic_DNA"/>
</dbReference>
<protein>
    <submittedName>
        <fullName evidence="2">Uncharacterized protein</fullName>
    </submittedName>
</protein>
<sequence>MSVDLRYSFKLPFALAGRHLEQAIVTPPSRQSEAMRKNYKEIIFPVLCVMVISICAMPCLVAIVDLVVAPILKELLQDSLTRDWCGVFTRCASQIQVTFVEHVTSPAFWKKIDSENIERRLKSAAFLGALIGFGLVAISVFRRRP</sequence>
<reference evidence="2" key="1">
    <citation type="submission" date="2023-09" db="EMBL/GenBank/DDBJ databases">
        <title>Description of first Herbaspirillum huttiense subsp. nephrolepsisexaltata and Herbaspirillum huttiense subsp. lycopersicon.</title>
        <authorList>
            <person name="Poudel M."/>
            <person name="Sharma A."/>
            <person name="Goss E."/>
            <person name="Tapia J.H."/>
            <person name="Harmon C.M."/>
            <person name="Jones J.B."/>
        </authorList>
    </citation>
    <scope>NUCLEOTIDE SEQUENCE</scope>
    <source>
        <strain evidence="2">SE1</strain>
    </source>
</reference>
<dbReference type="Proteomes" id="UP001246576">
    <property type="component" value="Unassembled WGS sequence"/>
</dbReference>
<keyword evidence="1" id="KW-0472">Membrane</keyword>
<keyword evidence="1" id="KW-1133">Transmembrane helix</keyword>
<feature type="transmembrane region" description="Helical" evidence="1">
    <location>
        <begin position="123"/>
        <end position="141"/>
    </location>
</feature>
<dbReference type="RefSeq" id="WP_209567837.1">
    <property type="nucleotide sequence ID" value="NZ_JAVLSJ010000007.1"/>
</dbReference>
<evidence type="ECO:0000313" key="3">
    <source>
        <dbReference type="Proteomes" id="UP001246576"/>
    </source>
</evidence>
<keyword evidence="3" id="KW-1185">Reference proteome</keyword>
<evidence type="ECO:0000313" key="2">
    <source>
        <dbReference type="EMBL" id="MDR9849605.1"/>
    </source>
</evidence>
<name>A0ABU2EP22_9BURK</name>
<organism evidence="2 3">
    <name type="scientific">Herbaspirillum huttiense subsp. lycopersici</name>
    <dbReference type="NCBI Taxonomy" id="3074428"/>
    <lineage>
        <taxon>Bacteria</taxon>
        <taxon>Pseudomonadati</taxon>
        <taxon>Pseudomonadota</taxon>
        <taxon>Betaproteobacteria</taxon>
        <taxon>Burkholderiales</taxon>
        <taxon>Oxalobacteraceae</taxon>
        <taxon>Herbaspirillum</taxon>
    </lineage>
</organism>
<gene>
    <name evidence="2" type="ORF">RI048_15320</name>
</gene>